<evidence type="ECO:0000256" key="5">
    <source>
        <dbReference type="SAM" id="MobiDB-lite"/>
    </source>
</evidence>
<feature type="region of interest" description="Disordered" evidence="5">
    <location>
        <begin position="539"/>
        <end position="559"/>
    </location>
</feature>
<dbReference type="InterPro" id="IPR020846">
    <property type="entry name" value="MFS_dom"/>
</dbReference>
<feature type="transmembrane region" description="Helical" evidence="6">
    <location>
        <begin position="509"/>
        <end position="529"/>
    </location>
</feature>
<dbReference type="GO" id="GO:0016020">
    <property type="term" value="C:membrane"/>
    <property type="evidence" value="ECO:0007669"/>
    <property type="project" value="UniProtKB-SubCell"/>
</dbReference>
<feature type="transmembrane region" description="Helical" evidence="6">
    <location>
        <begin position="205"/>
        <end position="225"/>
    </location>
</feature>
<feature type="transmembrane region" description="Helical" evidence="6">
    <location>
        <begin position="474"/>
        <end position="497"/>
    </location>
</feature>
<sequence length="559" mass="60464">MVRLPDDVEAEHLLNAEYLELDGVLATEHEPSAATAGAYSVQGPPLPAWRMSSPSRVVRSVAAAVWAAGLRLNALLAPFRARSPRTIIILLALFKFAITATGTLLMIPLLRLVEDDICHKHFGISPTQPIPEMECKTDEVQKRLAWLGGWQSLIGAVVNMLVAFPYGVLSDRIGRKAGLLLAYAGSLMAMAWSPFLLAHFPQLNIYFLFFGILFFLIGGGAVVMFNNVYAMAADVSTEKDRATNFVFLSAGAVIGGLVGPVTAGFLMEKYGPWVPIRIVFCITPLVVLIAMLLPETLRVKVDGSPKPQLSLAEAVREALDNGLNELKESVAILKNRNILLCLVPSLVQNPMMVAQSAILPQYVSTNFGWTLAQTSFLLSPLGFLHLGILVLLPSVSKALINPRGRFRCTGFGKDALLAKASYVMITAGAILEALSREIVGFLVGLVVTTFGSASNPLARAMITEFVDPEHTSRLYALTSMVDTLGSPLGGPVLAWAFSVGLEKKGGWKGLPWFYVAILGTVTWTALMFVREPREKGPIHLEGGIGEEGMDYESGAEDER</sequence>
<evidence type="ECO:0000259" key="7">
    <source>
        <dbReference type="PROSITE" id="PS50850"/>
    </source>
</evidence>
<gene>
    <name evidence="8" type="ORF">CCHL11_04589</name>
</gene>
<dbReference type="Gene3D" id="1.20.1250.20">
    <property type="entry name" value="MFS general substrate transporter like domains"/>
    <property type="match status" value="2"/>
</dbReference>
<feature type="transmembrane region" description="Helical" evidence="6">
    <location>
        <begin position="416"/>
        <end position="435"/>
    </location>
</feature>
<reference evidence="8 9" key="1">
    <citation type="submission" date="2016-11" db="EMBL/GenBank/DDBJ databases">
        <title>Draft Genome Assembly of Colletotrichum chlorophyti a pathogen of herbaceous plants.</title>
        <authorList>
            <person name="Gan P."/>
            <person name="Narusaka M."/>
            <person name="Tsushima A."/>
            <person name="Narusaka Y."/>
            <person name="Takano Y."/>
            <person name="Shirasu K."/>
        </authorList>
    </citation>
    <scope>NUCLEOTIDE SEQUENCE [LARGE SCALE GENOMIC DNA]</scope>
    <source>
        <strain evidence="8 9">NTL11</strain>
    </source>
</reference>
<dbReference type="Proteomes" id="UP000186583">
    <property type="component" value="Unassembled WGS sequence"/>
</dbReference>
<dbReference type="PANTHER" id="PTHR23507:SF1">
    <property type="entry name" value="FI18259P1-RELATED"/>
    <property type="match status" value="1"/>
</dbReference>
<organism evidence="8 9">
    <name type="scientific">Colletotrichum chlorophyti</name>
    <dbReference type="NCBI Taxonomy" id="708187"/>
    <lineage>
        <taxon>Eukaryota</taxon>
        <taxon>Fungi</taxon>
        <taxon>Dikarya</taxon>
        <taxon>Ascomycota</taxon>
        <taxon>Pezizomycotina</taxon>
        <taxon>Sordariomycetes</taxon>
        <taxon>Hypocreomycetidae</taxon>
        <taxon>Glomerellales</taxon>
        <taxon>Glomerellaceae</taxon>
        <taxon>Colletotrichum</taxon>
    </lineage>
</organism>
<keyword evidence="3 6" id="KW-1133">Transmembrane helix</keyword>
<evidence type="ECO:0000256" key="1">
    <source>
        <dbReference type="ARBA" id="ARBA00004141"/>
    </source>
</evidence>
<accession>A0A1Q8RRH9</accession>
<feature type="transmembrane region" description="Helical" evidence="6">
    <location>
        <begin position="149"/>
        <end position="168"/>
    </location>
</feature>
<feature type="transmembrane region" description="Helical" evidence="6">
    <location>
        <begin position="180"/>
        <end position="199"/>
    </location>
</feature>
<keyword evidence="2 6" id="KW-0812">Transmembrane</keyword>
<feature type="transmembrane region" description="Helical" evidence="6">
    <location>
        <begin position="371"/>
        <end position="395"/>
    </location>
</feature>
<comment type="caution">
    <text evidence="8">The sequence shown here is derived from an EMBL/GenBank/DDBJ whole genome shotgun (WGS) entry which is preliminary data.</text>
</comment>
<dbReference type="PROSITE" id="PS50850">
    <property type="entry name" value="MFS"/>
    <property type="match status" value="1"/>
</dbReference>
<evidence type="ECO:0000256" key="2">
    <source>
        <dbReference type="ARBA" id="ARBA00022692"/>
    </source>
</evidence>
<feature type="transmembrane region" description="Helical" evidence="6">
    <location>
        <begin position="88"/>
        <end position="110"/>
    </location>
</feature>
<protein>
    <submittedName>
        <fullName evidence="8">Putative membrane protein C14C4.07</fullName>
    </submittedName>
</protein>
<evidence type="ECO:0000256" key="4">
    <source>
        <dbReference type="ARBA" id="ARBA00023136"/>
    </source>
</evidence>
<keyword evidence="9" id="KW-1185">Reference proteome</keyword>
<feature type="transmembrane region" description="Helical" evidence="6">
    <location>
        <begin position="245"/>
        <end position="267"/>
    </location>
</feature>
<evidence type="ECO:0000256" key="6">
    <source>
        <dbReference type="SAM" id="Phobius"/>
    </source>
</evidence>
<dbReference type="PANTHER" id="PTHR23507">
    <property type="entry name" value="ZGC:174356"/>
    <property type="match status" value="1"/>
</dbReference>
<feature type="transmembrane region" description="Helical" evidence="6">
    <location>
        <begin position="337"/>
        <end position="359"/>
    </location>
</feature>
<dbReference type="AlphaFoldDB" id="A0A1Q8RRH9"/>
<evidence type="ECO:0000256" key="3">
    <source>
        <dbReference type="ARBA" id="ARBA00022989"/>
    </source>
</evidence>
<feature type="transmembrane region" description="Helical" evidence="6">
    <location>
        <begin position="273"/>
        <end position="293"/>
    </location>
</feature>
<dbReference type="SUPFAM" id="SSF103473">
    <property type="entry name" value="MFS general substrate transporter"/>
    <property type="match status" value="1"/>
</dbReference>
<dbReference type="Pfam" id="PF07690">
    <property type="entry name" value="MFS_1"/>
    <property type="match status" value="1"/>
</dbReference>
<feature type="domain" description="Major facilitator superfamily (MFS) profile" evidence="7">
    <location>
        <begin position="88"/>
        <end position="534"/>
    </location>
</feature>
<comment type="subcellular location">
    <subcellularLocation>
        <location evidence="1">Membrane</location>
        <topology evidence="1">Multi-pass membrane protein</topology>
    </subcellularLocation>
</comment>
<evidence type="ECO:0000313" key="8">
    <source>
        <dbReference type="EMBL" id="OLN86939.1"/>
    </source>
</evidence>
<dbReference type="GO" id="GO:0022857">
    <property type="term" value="F:transmembrane transporter activity"/>
    <property type="evidence" value="ECO:0007669"/>
    <property type="project" value="InterPro"/>
</dbReference>
<feature type="transmembrane region" description="Helical" evidence="6">
    <location>
        <begin position="441"/>
        <end position="462"/>
    </location>
</feature>
<proteinExistence type="predicted"/>
<dbReference type="InterPro" id="IPR036259">
    <property type="entry name" value="MFS_trans_sf"/>
</dbReference>
<feature type="compositionally biased region" description="Acidic residues" evidence="5">
    <location>
        <begin position="547"/>
        <end position="559"/>
    </location>
</feature>
<keyword evidence="4 6" id="KW-0472">Membrane</keyword>
<evidence type="ECO:0000313" key="9">
    <source>
        <dbReference type="Proteomes" id="UP000186583"/>
    </source>
</evidence>
<name>A0A1Q8RRH9_9PEZI</name>
<dbReference type="InterPro" id="IPR011701">
    <property type="entry name" value="MFS"/>
</dbReference>
<dbReference type="OrthoDB" id="3026777at2759"/>
<dbReference type="EMBL" id="MPGH01000108">
    <property type="protein sequence ID" value="OLN86939.1"/>
    <property type="molecule type" value="Genomic_DNA"/>
</dbReference>